<feature type="chain" id="PRO_5009910011" description="YD repeat-containing protein" evidence="1">
    <location>
        <begin position="22"/>
        <end position="278"/>
    </location>
</feature>
<protein>
    <recommendedName>
        <fullName evidence="4">YD repeat-containing protein</fullName>
    </recommendedName>
</protein>
<dbReference type="Proteomes" id="UP000184480">
    <property type="component" value="Unassembled WGS sequence"/>
</dbReference>
<organism evidence="2 3">
    <name type="scientific">Dysgonomonas macrotermitis</name>
    <dbReference type="NCBI Taxonomy" id="1346286"/>
    <lineage>
        <taxon>Bacteria</taxon>
        <taxon>Pseudomonadati</taxon>
        <taxon>Bacteroidota</taxon>
        <taxon>Bacteroidia</taxon>
        <taxon>Bacteroidales</taxon>
        <taxon>Dysgonomonadaceae</taxon>
        <taxon>Dysgonomonas</taxon>
    </lineage>
</organism>
<proteinExistence type="predicted"/>
<evidence type="ECO:0000313" key="3">
    <source>
        <dbReference type="Proteomes" id="UP000184480"/>
    </source>
</evidence>
<dbReference type="STRING" id="1346286.SAMN05444362_1114"/>
<reference evidence="3" key="1">
    <citation type="submission" date="2016-11" db="EMBL/GenBank/DDBJ databases">
        <authorList>
            <person name="Varghese N."/>
            <person name="Submissions S."/>
        </authorList>
    </citation>
    <scope>NUCLEOTIDE SEQUENCE [LARGE SCALE GENOMIC DNA]</scope>
    <source>
        <strain evidence="3">DSM 27370</strain>
    </source>
</reference>
<evidence type="ECO:0008006" key="4">
    <source>
        <dbReference type="Google" id="ProtNLM"/>
    </source>
</evidence>
<dbReference type="PROSITE" id="PS51257">
    <property type="entry name" value="PROKAR_LIPOPROTEIN"/>
    <property type="match status" value="1"/>
</dbReference>
<evidence type="ECO:0000256" key="1">
    <source>
        <dbReference type="SAM" id="SignalP"/>
    </source>
</evidence>
<dbReference type="OrthoDB" id="997907at2"/>
<dbReference type="Gene3D" id="2.180.10.10">
    <property type="entry name" value="RHS repeat-associated core"/>
    <property type="match status" value="1"/>
</dbReference>
<dbReference type="EMBL" id="FQUC01000011">
    <property type="protein sequence ID" value="SHF84644.1"/>
    <property type="molecule type" value="Genomic_DNA"/>
</dbReference>
<feature type="signal peptide" evidence="1">
    <location>
        <begin position="1"/>
        <end position="21"/>
    </location>
</feature>
<accession>A0A1M5EZG4</accession>
<keyword evidence="3" id="KW-1185">Reference proteome</keyword>
<dbReference type="RefSeq" id="WP_062179189.1">
    <property type="nucleotide sequence ID" value="NZ_BBXL01000006.1"/>
</dbReference>
<name>A0A1M5EZG4_9BACT</name>
<evidence type="ECO:0000313" key="2">
    <source>
        <dbReference type="EMBL" id="SHF84644.1"/>
    </source>
</evidence>
<sequence>MKKNLLLLVLCFFSFSFLMLSCSDDDNSNDNFPGGTSAKLLPVKVKGDRGIKEASYEYDDNNRLIQYKITWPSSKSNDYLLYKINYNTNGNVSEMQYTMFTGGKIDAEYTISYNYNGDLITVINDGLYMVGDQKIKIDGSGRILELKQLEERTNNSVYYSENFEYDTNGNIKSKNTSNSLYSTYTYDDKNGIFKYVNTPQWFLQSQLGGLFTFNNNPVEENAGYRSDEVALRGVAPGFKIEYTYNENGYPTKYTSPYVSDIIGESLDSYFKIEYKSAK</sequence>
<keyword evidence="1" id="KW-0732">Signal</keyword>
<gene>
    <name evidence="2" type="ORF">SAMN05444362_1114</name>
</gene>
<dbReference type="AlphaFoldDB" id="A0A1M5EZG4"/>